<gene>
    <name evidence="1" type="ORF">NM208_g5513</name>
</gene>
<dbReference type="EMBL" id="JANRMS010000464">
    <property type="protein sequence ID" value="KAJ3539379.1"/>
    <property type="molecule type" value="Genomic_DNA"/>
</dbReference>
<dbReference type="Proteomes" id="UP001148629">
    <property type="component" value="Unassembled WGS sequence"/>
</dbReference>
<protein>
    <submittedName>
        <fullName evidence="1">Uncharacterized protein</fullName>
    </submittedName>
</protein>
<comment type="caution">
    <text evidence="1">The sequence shown here is derived from an EMBL/GenBank/DDBJ whole genome shotgun (WGS) entry which is preliminary data.</text>
</comment>
<accession>A0ACC1SGT8</accession>
<organism evidence="1 2">
    <name type="scientific">Fusarium decemcellulare</name>
    <dbReference type="NCBI Taxonomy" id="57161"/>
    <lineage>
        <taxon>Eukaryota</taxon>
        <taxon>Fungi</taxon>
        <taxon>Dikarya</taxon>
        <taxon>Ascomycota</taxon>
        <taxon>Pezizomycotina</taxon>
        <taxon>Sordariomycetes</taxon>
        <taxon>Hypocreomycetidae</taxon>
        <taxon>Hypocreales</taxon>
        <taxon>Nectriaceae</taxon>
        <taxon>Fusarium</taxon>
        <taxon>Fusarium decemcellulare species complex</taxon>
    </lineage>
</organism>
<keyword evidence="2" id="KW-1185">Reference proteome</keyword>
<sequence>MTQSRIYILNNGEKGVEENRLTYQHGLFLKMTKTLIPSKIKSHLTSLGRVPAVADIGAGTGIWLRDLAAELPKDSRLDGYDVDQSKFLPSQDLPSNVKLSFGDVFEPFPQGLIGQYDLVHVRLLMFALKADQWVSAAANLRTLLRPGGYLVWDETGFTSFNCIPMTETFQKWISTDERYGESVGRDVLSPMRLQGQLEEAGYVECRHEDFNSYSEPLDVRKMASNAIANIARQSLHGIVGDGGFEWAQSHKEVDQHIDQLQSESDSDTCTMGFEIRWTIGRNPIN</sequence>
<name>A0ACC1SGT8_9HYPO</name>
<evidence type="ECO:0000313" key="1">
    <source>
        <dbReference type="EMBL" id="KAJ3539379.1"/>
    </source>
</evidence>
<proteinExistence type="predicted"/>
<evidence type="ECO:0000313" key="2">
    <source>
        <dbReference type="Proteomes" id="UP001148629"/>
    </source>
</evidence>
<reference evidence="1" key="1">
    <citation type="submission" date="2022-08" db="EMBL/GenBank/DDBJ databases">
        <title>Genome Sequence of Fusarium decemcellulare.</title>
        <authorList>
            <person name="Buettner E."/>
        </authorList>
    </citation>
    <scope>NUCLEOTIDE SEQUENCE</scope>
    <source>
        <strain evidence="1">Babe19</strain>
    </source>
</reference>